<dbReference type="EMBL" id="JADDIV010000002">
    <property type="protein sequence ID" value="MBE7367044.1"/>
    <property type="molecule type" value="Genomic_DNA"/>
</dbReference>
<dbReference type="InterPro" id="IPR055342">
    <property type="entry name" value="MreC_beta-barrel_core"/>
</dbReference>
<comment type="similarity">
    <text evidence="1 5">Belongs to the MreC family.</text>
</comment>
<evidence type="ECO:0000313" key="8">
    <source>
        <dbReference type="EMBL" id="MBE7367044.1"/>
    </source>
</evidence>
<dbReference type="InterPro" id="IPR007221">
    <property type="entry name" value="MreC"/>
</dbReference>
<evidence type="ECO:0000256" key="3">
    <source>
        <dbReference type="ARBA" id="ARBA00022960"/>
    </source>
</evidence>
<reference evidence="8 9" key="1">
    <citation type="submission" date="2020-10" db="EMBL/GenBank/DDBJ databases">
        <title>Ramlibacter sp. HM2 16S ribosomal RNA gene Genome sequencing and assembly.</title>
        <authorList>
            <person name="Kang M."/>
        </authorList>
    </citation>
    <scope>NUCLEOTIDE SEQUENCE [LARGE SCALE GENOMIC DNA]</scope>
    <source>
        <strain evidence="8 9">HM2</strain>
    </source>
</reference>
<evidence type="ECO:0000256" key="6">
    <source>
        <dbReference type="SAM" id="MobiDB-lite"/>
    </source>
</evidence>
<evidence type="ECO:0000256" key="1">
    <source>
        <dbReference type="ARBA" id="ARBA00009369"/>
    </source>
</evidence>
<feature type="domain" description="Rod shape-determining protein MreC beta-barrel core" evidence="7">
    <location>
        <begin position="132"/>
        <end position="281"/>
    </location>
</feature>
<accession>A0ABR9S0K0</accession>
<evidence type="ECO:0000256" key="4">
    <source>
        <dbReference type="ARBA" id="ARBA00032089"/>
    </source>
</evidence>
<dbReference type="Pfam" id="PF04085">
    <property type="entry name" value="MreC"/>
    <property type="match status" value="1"/>
</dbReference>
<keyword evidence="9" id="KW-1185">Reference proteome</keyword>
<comment type="function">
    <text evidence="5">Involved in formation and maintenance of cell shape.</text>
</comment>
<dbReference type="RefSeq" id="WP_193675682.1">
    <property type="nucleotide sequence ID" value="NZ_JADDIV010000002.1"/>
</dbReference>
<evidence type="ECO:0000256" key="2">
    <source>
        <dbReference type="ARBA" id="ARBA00013855"/>
    </source>
</evidence>
<name>A0ABR9S0K0_9BURK</name>
<feature type="region of interest" description="Disordered" evidence="6">
    <location>
        <begin position="288"/>
        <end position="309"/>
    </location>
</feature>
<dbReference type="PIRSF" id="PIRSF038471">
    <property type="entry name" value="MreC"/>
    <property type="match status" value="1"/>
</dbReference>
<dbReference type="PANTHER" id="PTHR34138:SF1">
    <property type="entry name" value="CELL SHAPE-DETERMINING PROTEIN MREC"/>
    <property type="match status" value="1"/>
</dbReference>
<sequence>MPLGTLDRTPPPFFKQGPSALSKLMVCSALALFLMVADARFRITQPVRSAVATVLFPLQWFVMQPVLGFRLVSDYVTTLESAVSSEEAARRKLILQSQRANQVEQLSAENKQLRQLLGLRDRLGAPATAAEVLYDAADPYTRKVIIDKGLAQGVQPGSPVIDESGVLGQITRVHPLISEVTLVTDPDQAIPVLNTRTGVRGITYGDAGRHGSGGLELRYMAANADVQQGDLLTTSGVDGVYPPGIPVAKVARVERRPDSAFARIVLHPQALVDGARHVMVLTPMLSQIPPRPAPEDAAPVAKRPGVARK</sequence>
<dbReference type="Gene3D" id="2.40.10.350">
    <property type="entry name" value="Rod shape-determining protein MreC, domain 2"/>
    <property type="match status" value="1"/>
</dbReference>
<dbReference type="NCBIfam" id="TIGR00219">
    <property type="entry name" value="mreC"/>
    <property type="match status" value="1"/>
</dbReference>
<dbReference type="InterPro" id="IPR042177">
    <property type="entry name" value="Cell/Rod_1"/>
</dbReference>
<evidence type="ECO:0000256" key="5">
    <source>
        <dbReference type="PIRNR" id="PIRNR038471"/>
    </source>
</evidence>
<gene>
    <name evidence="8" type="primary">mreC</name>
    <name evidence="8" type="ORF">IM787_05690</name>
</gene>
<evidence type="ECO:0000313" key="9">
    <source>
        <dbReference type="Proteomes" id="UP000806285"/>
    </source>
</evidence>
<organism evidence="8 9">
    <name type="scientific">Ramlibacter pallidus</name>
    <dbReference type="NCBI Taxonomy" id="2780087"/>
    <lineage>
        <taxon>Bacteria</taxon>
        <taxon>Pseudomonadati</taxon>
        <taxon>Pseudomonadota</taxon>
        <taxon>Betaproteobacteria</taxon>
        <taxon>Burkholderiales</taxon>
        <taxon>Comamonadaceae</taxon>
        <taxon>Ramlibacter</taxon>
    </lineage>
</organism>
<keyword evidence="3 5" id="KW-0133">Cell shape</keyword>
<protein>
    <recommendedName>
        <fullName evidence="2 5">Cell shape-determining protein MreC</fullName>
    </recommendedName>
    <alternativeName>
        <fullName evidence="4 5">Cell shape protein MreC</fullName>
    </alternativeName>
</protein>
<dbReference type="Proteomes" id="UP000806285">
    <property type="component" value="Unassembled WGS sequence"/>
</dbReference>
<proteinExistence type="inferred from homology"/>
<dbReference type="InterPro" id="IPR042175">
    <property type="entry name" value="Cell/Rod_MreC_2"/>
</dbReference>
<dbReference type="Gene3D" id="2.40.10.340">
    <property type="entry name" value="Rod shape-determining protein MreC, domain 1"/>
    <property type="match status" value="1"/>
</dbReference>
<comment type="caution">
    <text evidence="8">The sequence shown here is derived from an EMBL/GenBank/DDBJ whole genome shotgun (WGS) entry which is preliminary data.</text>
</comment>
<dbReference type="PANTHER" id="PTHR34138">
    <property type="entry name" value="CELL SHAPE-DETERMINING PROTEIN MREC"/>
    <property type="match status" value="1"/>
</dbReference>
<evidence type="ECO:0000259" key="7">
    <source>
        <dbReference type="Pfam" id="PF04085"/>
    </source>
</evidence>